<evidence type="ECO:0008006" key="4">
    <source>
        <dbReference type="Google" id="ProtNLM"/>
    </source>
</evidence>
<dbReference type="Gene3D" id="1.25.10.10">
    <property type="entry name" value="Leucine-rich Repeat Variant"/>
    <property type="match status" value="1"/>
</dbReference>
<gene>
    <name evidence="2" type="ORF">BGZ80_005718</name>
</gene>
<dbReference type="AlphaFoldDB" id="A0A9P6MZ99"/>
<dbReference type="Proteomes" id="UP000703661">
    <property type="component" value="Unassembled WGS sequence"/>
</dbReference>
<dbReference type="InterPro" id="IPR011989">
    <property type="entry name" value="ARM-like"/>
</dbReference>
<evidence type="ECO:0000313" key="2">
    <source>
        <dbReference type="EMBL" id="KAG0019510.1"/>
    </source>
</evidence>
<feature type="chain" id="PRO_5040359097" description="Wings apart-like protein C-terminal domain-containing protein" evidence="1">
    <location>
        <begin position="18"/>
        <end position="306"/>
    </location>
</feature>
<keyword evidence="1" id="KW-0732">Signal</keyword>
<dbReference type="InterPro" id="IPR039874">
    <property type="entry name" value="WAPL"/>
</dbReference>
<sequence>MNLMLHVLRLLINVTNGYEPCCENLNQSGSIQILIQNFIQFYSHCRNYNPEEANAEVQPVLSSEMQRASESSLLNTGLGMISQDTMETYIEGTNIDIDGPSTSSFPTIKIENDANGWYDILLLSIGLLINMLETNPERREQITRKAMSLDCKAIEDCFHKECRCEKSFDALERLVEIYNTEATISEMTEDHVLAAYLALLIGCIVGGDPESESRLYSKINGQTLVPMLELLTEFTAINQAVQEKHFGFEDDDQVIVTQTSQPSTDSDLLEDPKASSSISFKAEETQHSFLQIISVLQDIEKRFSLG</sequence>
<dbReference type="PANTHER" id="PTHR22100:SF13">
    <property type="entry name" value="WINGS APART-LIKE PROTEIN HOMOLOG"/>
    <property type="match status" value="1"/>
</dbReference>
<feature type="signal peptide" evidence="1">
    <location>
        <begin position="1"/>
        <end position="17"/>
    </location>
</feature>
<dbReference type="OrthoDB" id="78088at2759"/>
<comment type="caution">
    <text evidence="2">The sequence shown here is derived from an EMBL/GenBank/DDBJ whole genome shotgun (WGS) entry which is preliminary data.</text>
</comment>
<name>A0A9P6MZ99_9FUNG</name>
<reference evidence="2" key="1">
    <citation type="journal article" date="2020" name="Fungal Divers.">
        <title>Resolving the Mortierellaceae phylogeny through synthesis of multi-gene phylogenetics and phylogenomics.</title>
        <authorList>
            <person name="Vandepol N."/>
            <person name="Liber J."/>
            <person name="Desiro A."/>
            <person name="Na H."/>
            <person name="Kennedy M."/>
            <person name="Barry K."/>
            <person name="Grigoriev I.V."/>
            <person name="Miller A.N."/>
            <person name="O'Donnell K."/>
            <person name="Stajich J.E."/>
            <person name="Bonito G."/>
        </authorList>
    </citation>
    <scope>NUCLEOTIDE SEQUENCE</scope>
    <source>
        <strain evidence="2">NRRL 2769</strain>
    </source>
</reference>
<dbReference type="EMBL" id="JAAAID010000281">
    <property type="protein sequence ID" value="KAG0019510.1"/>
    <property type="molecule type" value="Genomic_DNA"/>
</dbReference>
<evidence type="ECO:0000313" key="3">
    <source>
        <dbReference type="Proteomes" id="UP000703661"/>
    </source>
</evidence>
<dbReference type="PANTHER" id="PTHR22100">
    <property type="entry name" value="WINGS APART-LIKE PROTEIN HOMOLOG"/>
    <property type="match status" value="1"/>
</dbReference>
<evidence type="ECO:0000256" key="1">
    <source>
        <dbReference type="SAM" id="SignalP"/>
    </source>
</evidence>
<proteinExistence type="predicted"/>
<accession>A0A9P6MZ99</accession>
<keyword evidence="3" id="KW-1185">Reference proteome</keyword>
<protein>
    <recommendedName>
        <fullName evidence="4">Wings apart-like protein C-terminal domain-containing protein</fullName>
    </recommendedName>
</protein>
<organism evidence="2 3">
    <name type="scientific">Entomortierella chlamydospora</name>
    <dbReference type="NCBI Taxonomy" id="101097"/>
    <lineage>
        <taxon>Eukaryota</taxon>
        <taxon>Fungi</taxon>
        <taxon>Fungi incertae sedis</taxon>
        <taxon>Mucoromycota</taxon>
        <taxon>Mortierellomycotina</taxon>
        <taxon>Mortierellomycetes</taxon>
        <taxon>Mortierellales</taxon>
        <taxon>Mortierellaceae</taxon>
        <taxon>Entomortierella</taxon>
    </lineage>
</organism>